<evidence type="ECO:0000256" key="13">
    <source>
        <dbReference type="RuleBase" id="RU003523"/>
    </source>
</evidence>
<comment type="similarity">
    <text evidence="4">Belongs to the alpha-IPM synthase/homocitrate synthase family. Homocitrate synthase LYS20/LYS21 subfamily.</text>
</comment>
<dbReference type="AlphaFoldDB" id="A0A9P7GRL6"/>
<sequence length="472" mass="51871">MCPHTNGDSLPTTEMVAIPLNQKRGTVPRANAPTERRNPYAPRAADFLSNISNFNIIESTLREGEQFANAFFDTKTKIAIAKALDAFGVEYIELTSPAASEQSRADCEAICKLGLKAKILTHIRCHMDDARIAVETGVDGVDVVIGTSSFLREFSHGKDMAYITKTAIEVIEFVKSKGIEVRFSSEDSFRSDLVDLLSIYQTVDKIGVNRVGIADTVGCANPRQVYDLVRTLRGVVGCDIELHLHNDTGMAIANAYTALEAGATHIDTSVLGIGERVGITPLGGLIACLYAANPEYVKSKYNLSMLREIENLVAEAVEVNIPFMNPITGYCAFTHKAGIHAKAILNNPSTYEILKPEDFGLTRYVSIGVVSHANRFDPYARSHRLTGWNAVRSRVEQLGLKLTDEEVKDATSKIKELADVRTQSMDDVDSLLRVYHSGIQSGELAVGQKEALDRLLKQHREEAQQERNSPTN</sequence>
<dbReference type="InterPro" id="IPR011872">
    <property type="entry name" value="Homocitrate_synth"/>
</dbReference>
<dbReference type="EC" id="2.3.3.14" evidence="5"/>
<dbReference type="OrthoDB" id="2015253at2759"/>
<dbReference type="InterPro" id="IPR048253">
    <property type="entry name" value="DRE_TIM_HCS_fun_bact"/>
</dbReference>
<dbReference type="FunFam" id="1.10.238.260:FF:000002">
    <property type="entry name" value="Homocitrate synthase, mitochondrial"/>
    <property type="match status" value="1"/>
</dbReference>
<dbReference type="Gene3D" id="1.10.238.260">
    <property type="match status" value="1"/>
</dbReference>
<dbReference type="Pfam" id="PF22617">
    <property type="entry name" value="HCS_D2"/>
    <property type="match status" value="1"/>
</dbReference>
<dbReference type="FunFam" id="3.20.20.70:FF:000032">
    <property type="entry name" value="Homocitrate synthase, mitochondrial"/>
    <property type="match status" value="1"/>
</dbReference>
<evidence type="ECO:0000256" key="3">
    <source>
        <dbReference type="ARBA" id="ARBA00004755"/>
    </source>
</evidence>
<keyword evidence="9" id="KW-0460">Magnesium</keyword>
<evidence type="ECO:0000313" key="15">
    <source>
        <dbReference type="EMBL" id="KAG5651747.1"/>
    </source>
</evidence>
<evidence type="ECO:0000256" key="12">
    <source>
        <dbReference type="ARBA" id="ARBA00048363"/>
    </source>
</evidence>
<evidence type="ECO:0000256" key="7">
    <source>
        <dbReference type="ARBA" id="ARBA00022679"/>
    </source>
</evidence>
<gene>
    <name evidence="15" type="primary">LYS1</name>
    <name evidence="15" type="ORF">H0H81_007600</name>
</gene>
<keyword evidence="16" id="KW-1185">Reference proteome</keyword>
<comment type="cofactor">
    <cofactor evidence="2">
        <name>Mg(2+)</name>
        <dbReference type="ChEBI" id="CHEBI:18420"/>
    </cofactor>
</comment>
<dbReference type="InterPro" id="IPR002034">
    <property type="entry name" value="AIPM/Hcit_synth_CS"/>
</dbReference>
<dbReference type="PROSITE" id="PS50991">
    <property type="entry name" value="PYR_CT"/>
    <property type="match status" value="1"/>
</dbReference>
<evidence type="ECO:0000256" key="8">
    <source>
        <dbReference type="ARBA" id="ARBA00022723"/>
    </source>
</evidence>
<dbReference type="GO" id="GO:0004410">
    <property type="term" value="F:homocitrate synthase activity"/>
    <property type="evidence" value="ECO:0007669"/>
    <property type="project" value="UniProtKB-EC"/>
</dbReference>
<dbReference type="SUPFAM" id="SSF51569">
    <property type="entry name" value="Aldolase"/>
    <property type="match status" value="1"/>
</dbReference>
<dbReference type="InterPro" id="IPR013785">
    <property type="entry name" value="Aldolase_TIM"/>
</dbReference>
<dbReference type="PROSITE" id="PS00816">
    <property type="entry name" value="AIPM_HOMOCIT_SYNTH_2"/>
    <property type="match status" value="1"/>
</dbReference>
<dbReference type="GO" id="GO:0046872">
    <property type="term" value="F:metal ion binding"/>
    <property type="evidence" value="ECO:0007669"/>
    <property type="project" value="UniProtKB-KW"/>
</dbReference>
<evidence type="ECO:0000313" key="16">
    <source>
        <dbReference type="Proteomes" id="UP000717328"/>
    </source>
</evidence>
<keyword evidence="7 13" id="KW-0808">Transferase</keyword>
<keyword evidence="10" id="KW-0457">Lysine biosynthesis</keyword>
<evidence type="ECO:0000256" key="10">
    <source>
        <dbReference type="ARBA" id="ARBA00023154"/>
    </source>
</evidence>
<dbReference type="InterPro" id="IPR000891">
    <property type="entry name" value="PYR_CT"/>
</dbReference>
<reference evidence="15" key="1">
    <citation type="submission" date="2021-02" db="EMBL/GenBank/DDBJ databases">
        <authorList>
            <person name="Nieuwenhuis M."/>
            <person name="Van De Peppel L.J.J."/>
        </authorList>
    </citation>
    <scope>NUCLEOTIDE SEQUENCE</scope>
    <source>
        <strain evidence="15">D49</strain>
    </source>
</reference>
<comment type="cofactor">
    <cofactor evidence="1">
        <name>Mn(2+)</name>
        <dbReference type="ChEBI" id="CHEBI:29035"/>
    </cofactor>
</comment>
<evidence type="ECO:0000256" key="2">
    <source>
        <dbReference type="ARBA" id="ARBA00001946"/>
    </source>
</evidence>
<feature type="domain" description="Pyruvate carboxyltransferase" evidence="14">
    <location>
        <begin position="54"/>
        <end position="307"/>
    </location>
</feature>
<evidence type="ECO:0000256" key="4">
    <source>
        <dbReference type="ARBA" id="ARBA00006361"/>
    </source>
</evidence>
<dbReference type="GO" id="GO:0005739">
    <property type="term" value="C:mitochondrion"/>
    <property type="evidence" value="ECO:0007669"/>
    <property type="project" value="TreeGrafter"/>
</dbReference>
<dbReference type="Proteomes" id="UP000717328">
    <property type="component" value="Unassembled WGS sequence"/>
</dbReference>
<name>A0A9P7GRL6_9AGAR</name>
<dbReference type="CDD" id="cd07948">
    <property type="entry name" value="DRE_TIM_HCS"/>
    <property type="match status" value="1"/>
</dbReference>
<dbReference type="PANTHER" id="PTHR10277">
    <property type="entry name" value="HOMOCITRATE SYNTHASE-RELATED"/>
    <property type="match status" value="1"/>
</dbReference>
<comment type="pathway">
    <text evidence="3">Amino-acid biosynthesis; L-lysine biosynthesis via AAA pathway; L-alpha-aminoadipate from 2-oxoglutarate: step 1/5.</text>
</comment>
<dbReference type="Gene3D" id="3.20.20.70">
    <property type="entry name" value="Aldolase class I"/>
    <property type="match status" value="1"/>
</dbReference>
<evidence type="ECO:0000256" key="1">
    <source>
        <dbReference type="ARBA" id="ARBA00001936"/>
    </source>
</evidence>
<dbReference type="InterPro" id="IPR054691">
    <property type="entry name" value="LeuA/HCS_post-cat"/>
</dbReference>
<evidence type="ECO:0000256" key="9">
    <source>
        <dbReference type="ARBA" id="ARBA00022842"/>
    </source>
</evidence>
<dbReference type="NCBIfam" id="TIGR02146">
    <property type="entry name" value="LysS_fung_arch"/>
    <property type="match status" value="1"/>
</dbReference>
<dbReference type="GO" id="GO:0019878">
    <property type="term" value="P:lysine biosynthetic process via aminoadipic acid"/>
    <property type="evidence" value="ECO:0007669"/>
    <property type="project" value="InterPro"/>
</dbReference>
<dbReference type="InterPro" id="IPR050073">
    <property type="entry name" value="2-IPM_HCS-like"/>
</dbReference>
<keyword evidence="6" id="KW-0028">Amino-acid biosynthesis</keyword>
<dbReference type="PROSITE" id="PS00815">
    <property type="entry name" value="AIPM_HOMOCIT_SYNTH_1"/>
    <property type="match status" value="1"/>
</dbReference>
<keyword evidence="8" id="KW-0479">Metal-binding</keyword>
<dbReference type="PANTHER" id="PTHR10277:SF48">
    <property type="entry name" value="HOMOCITRATE SYNTHASE, CYTOSOLIC ISOZYME-RELATED"/>
    <property type="match status" value="1"/>
</dbReference>
<dbReference type="Pfam" id="PF00682">
    <property type="entry name" value="HMGL-like"/>
    <property type="match status" value="1"/>
</dbReference>
<comment type="caution">
    <text evidence="15">The sequence shown here is derived from an EMBL/GenBank/DDBJ whole genome shotgun (WGS) entry which is preliminary data.</text>
</comment>
<dbReference type="HAMAP" id="MF_02222">
    <property type="entry name" value="Homocitr_synth_fung_arch"/>
    <property type="match status" value="1"/>
</dbReference>
<keyword evidence="11" id="KW-0464">Manganese</keyword>
<evidence type="ECO:0000256" key="6">
    <source>
        <dbReference type="ARBA" id="ARBA00022605"/>
    </source>
</evidence>
<evidence type="ECO:0000259" key="14">
    <source>
        <dbReference type="PROSITE" id="PS50991"/>
    </source>
</evidence>
<reference evidence="15" key="2">
    <citation type="submission" date="2021-10" db="EMBL/GenBank/DDBJ databases">
        <title>Phylogenomics reveals ancestral predisposition of the termite-cultivated fungus Termitomyces towards a domesticated lifestyle.</title>
        <authorList>
            <person name="Auxier B."/>
            <person name="Grum-Grzhimaylo A."/>
            <person name="Cardenas M.E."/>
            <person name="Lodge J.D."/>
            <person name="Laessoe T."/>
            <person name="Pedersen O."/>
            <person name="Smith M.E."/>
            <person name="Kuyper T.W."/>
            <person name="Franco-Molano E.A."/>
            <person name="Baroni T.J."/>
            <person name="Aanen D.K."/>
        </authorList>
    </citation>
    <scope>NUCLEOTIDE SEQUENCE</scope>
    <source>
        <strain evidence="15">D49</strain>
    </source>
</reference>
<evidence type="ECO:0000256" key="5">
    <source>
        <dbReference type="ARBA" id="ARBA00012974"/>
    </source>
</evidence>
<dbReference type="EMBL" id="JABCKI010000203">
    <property type="protein sequence ID" value="KAG5651747.1"/>
    <property type="molecule type" value="Genomic_DNA"/>
</dbReference>
<accession>A0A9P7GRL6</accession>
<evidence type="ECO:0000256" key="11">
    <source>
        <dbReference type="ARBA" id="ARBA00023211"/>
    </source>
</evidence>
<proteinExistence type="inferred from homology"/>
<protein>
    <recommendedName>
        <fullName evidence="5">homocitrate synthase</fullName>
        <ecNumber evidence="5">2.3.3.14</ecNumber>
    </recommendedName>
</protein>
<comment type="catalytic activity">
    <reaction evidence="12">
        <text>acetyl-CoA + 2-oxoglutarate + H2O = (2R)-homocitrate + CoA + H(+)</text>
        <dbReference type="Rhea" id="RHEA:12929"/>
        <dbReference type="ChEBI" id="CHEBI:15377"/>
        <dbReference type="ChEBI" id="CHEBI:15378"/>
        <dbReference type="ChEBI" id="CHEBI:16810"/>
        <dbReference type="ChEBI" id="CHEBI:57287"/>
        <dbReference type="ChEBI" id="CHEBI:57288"/>
        <dbReference type="ChEBI" id="CHEBI:58884"/>
        <dbReference type="EC" id="2.3.3.14"/>
    </reaction>
    <physiologicalReaction direction="left-to-right" evidence="12">
        <dbReference type="Rhea" id="RHEA:12930"/>
    </physiologicalReaction>
</comment>
<organism evidence="15 16">
    <name type="scientific">Sphagnurus paluster</name>
    <dbReference type="NCBI Taxonomy" id="117069"/>
    <lineage>
        <taxon>Eukaryota</taxon>
        <taxon>Fungi</taxon>
        <taxon>Dikarya</taxon>
        <taxon>Basidiomycota</taxon>
        <taxon>Agaricomycotina</taxon>
        <taxon>Agaricomycetes</taxon>
        <taxon>Agaricomycetidae</taxon>
        <taxon>Agaricales</taxon>
        <taxon>Tricholomatineae</taxon>
        <taxon>Lyophyllaceae</taxon>
        <taxon>Sphagnurus</taxon>
    </lineage>
</organism>